<evidence type="ECO:0000256" key="1">
    <source>
        <dbReference type="ARBA" id="ARBA00010997"/>
    </source>
</evidence>
<dbReference type="GeneID" id="5855680"/>
<protein>
    <recommendedName>
        <fullName evidence="2">pH-response regulator protein palC</fullName>
    </recommendedName>
</protein>
<sequence length="309" mass="33604">MLVCGSKFQLNGLLYEMCAMHMLYATALSNEAVAIVDSLGAYEQNVSLRADECKRCNDRLKMATDLLCRASGVCDYVATQLLPSGTARPDSALPSLPPELRHTGILACSKLAMADAHALAIRKLLASAVGTDQITPGPPLPAGHASPSLLAKLHLHTSALYHQAHTLASHSVGVDASSPKDKLVSKLSSLRPDSHDGLAALLKYASFEAHVHKVLAYKWLGIDAGEYSHKPGWALAYLDMASVALDELMPSKAREAWRIASKKSRKETRLVMEYTSVRRWFVAYKKMNDTVCTNEGERRAGGWCGCVRE</sequence>
<reference evidence="4 5" key="1">
    <citation type="journal article" date="2007" name="Proc. Natl. Acad. Sci. U.S.A.">
        <title>Dandruff-associated Malassezia genomes reveal convergent and divergent virulence traits shared with plant and human fungal pathogens.</title>
        <authorList>
            <person name="Xu J."/>
            <person name="Saunders C.W."/>
            <person name="Hu P."/>
            <person name="Grant R.A."/>
            <person name="Boekhout T."/>
            <person name="Kuramae E.E."/>
            <person name="Kronstad J.W."/>
            <person name="Deangelis Y.M."/>
            <person name="Reeder N.L."/>
            <person name="Johnstone K.R."/>
            <person name="Leland M."/>
            <person name="Fieno A.M."/>
            <person name="Begley W.M."/>
            <person name="Sun Y."/>
            <person name="Lacey M.P."/>
            <person name="Chaudhary T."/>
            <person name="Keough T."/>
            <person name="Chu L."/>
            <person name="Sears R."/>
            <person name="Yuan B."/>
            <person name="Dawson T.L.Jr."/>
        </authorList>
    </citation>
    <scope>NUCLEOTIDE SEQUENCE [LARGE SCALE GENOMIC DNA]</scope>
    <source>
        <strain evidence="5">ATCC MYA-4612 / CBS 7966</strain>
    </source>
</reference>
<dbReference type="VEuPathDB" id="FungiDB:MGL_1556"/>
<dbReference type="GO" id="GO:0071467">
    <property type="term" value="P:cellular response to pH"/>
    <property type="evidence" value="ECO:0007669"/>
    <property type="project" value="InterPro"/>
</dbReference>
<gene>
    <name evidence="4" type="ORF">MGL_1556</name>
</gene>
<dbReference type="InterPro" id="IPR037505">
    <property type="entry name" value="pH-resp_palC"/>
</dbReference>
<organism evidence="4 5">
    <name type="scientific">Malassezia globosa (strain ATCC MYA-4612 / CBS 7966)</name>
    <name type="common">Dandruff-associated fungus</name>
    <dbReference type="NCBI Taxonomy" id="425265"/>
    <lineage>
        <taxon>Eukaryota</taxon>
        <taxon>Fungi</taxon>
        <taxon>Dikarya</taxon>
        <taxon>Basidiomycota</taxon>
        <taxon>Ustilaginomycotina</taxon>
        <taxon>Malasseziomycetes</taxon>
        <taxon>Malasseziales</taxon>
        <taxon>Malasseziaceae</taxon>
        <taxon>Malassezia</taxon>
    </lineage>
</organism>
<dbReference type="EMBL" id="AAYY01000004">
    <property type="protein sequence ID" value="EDP44159.1"/>
    <property type="molecule type" value="Genomic_DNA"/>
</dbReference>
<dbReference type="InParanoid" id="A8PXZ0"/>
<dbReference type="Pfam" id="PF03097">
    <property type="entry name" value="BRO1"/>
    <property type="match status" value="1"/>
</dbReference>
<dbReference type="PANTHER" id="PTHR40463">
    <property type="entry name" value="PH-RESPONSE REGULATOR PROTEIN PALC"/>
    <property type="match status" value="1"/>
</dbReference>
<dbReference type="Proteomes" id="UP000008837">
    <property type="component" value="Unassembled WGS sequence"/>
</dbReference>
<evidence type="ECO:0000259" key="3">
    <source>
        <dbReference type="PROSITE" id="PS51180"/>
    </source>
</evidence>
<name>A8PXZ0_MALGO</name>
<dbReference type="OrthoDB" id="10266451at2759"/>
<dbReference type="KEGG" id="mgl:MGL_1556"/>
<dbReference type="GO" id="GO:0005886">
    <property type="term" value="C:plasma membrane"/>
    <property type="evidence" value="ECO:0007669"/>
    <property type="project" value="TreeGrafter"/>
</dbReference>
<evidence type="ECO:0000313" key="5">
    <source>
        <dbReference type="Proteomes" id="UP000008837"/>
    </source>
</evidence>
<dbReference type="RefSeq" id="XP_001731373.1">
    <property type="nucleotide sequence ID" value="XM_001731321.1"/>
</dbReference>
<dbReference type="InterPro" id="IPR004328">
    <property type="entry name" value="BRO1_dom"/>
</dbReference>
<proteinExistence type="inferred from homology"/>
<dbReference type="InterPro" id="IPR038499">
    <property type="entry name" value="BRO1_sf"/>
</dbReference>
<accession>A8PXZ0</accession>
<evidence type="ECO:0000313" key="4">
    <source>
        <dbReference type="EMBL" id="EDP44159.1"/>
    </source>
</evidence>
<evidence type="ECO:0000256" key="2">
    <source>
        <dbReference type="ARBA" id="ARBA00022193"/>
    </source>
</evidence>
<dbReference type="PROSITE" id="PS51180">
    <property type="entry name" value="BRO1"/>
    <property type="match status" value="1"/>
</dbReference>
<dbReference type="AlphaFoldDB" id="A8PXZ0"/>
<dbReference type="STRING" id="425265.A8PXZ0"/>
<feature type="domain" description="BRO1" evidence="3">
    <location>
        <begin position="1"/>
        <end position="309"/>
    </location>
</feature>
<comment type="similarity">
    <text evidence="1">Belongs to the palC family.</text>
</comment>
<comment type="caution">
    <text evidence="4">The sequence shown here is derived from an EMBL/GenBank/DDBJ whole genome shotgun (WGS) entry which is preliminary data.</text>
</comment>
<dbReference type="PANTHER" id="PTHR40463:SF1">
    <property type="entry name" value="PH-RESPONSE REGULATOR PROTEIN PALC"/>
    <property type="match status" value="1"/>
</dbReference>
<keyword evidence="5" id="KW-1185">Reference proteome</keyword>
<dbReference type="Gene3D" id="1.25.40.280">
    <property type="entry name" value="alix/aip1 like domains"/>
    <property type="match status" value="1"/>
</dbReference>